<dbReference type="EMBL" id="CAUYUJ010016958">
    <property type="protein sequence ID" value="CAK0870410.1"/>
    <property type="molecule type" value="Genomic_DNA"/>
</dbReference>
<feature type="coiled-coil region" evidence="1">
    <location>
        <begin position="316"/>
        <end position="350"/>
    </location>
</feature>
<feature type="region of interest" description="Disordered" evidence="2">
    <location>
        <begin position="1"/>
        <end position="59"/>
    </location>
</feature>
<organism evidence="3 4">
    <name type="scientific">Prorocentrum cordatum</name>
    <dbReference type="NCBI Taxonomy" id="2364126"/>
    <lineage>
        <taxon>Eukaryota</taxon>
        <taxon>Sar</taxon>
        <taxon>Alveolata</taxon>
        <taxon>Dinophyceae</taxon>
        <taxon>Prorocentrales</taxon>
        <taxon>Prorocentraceae</taxon>
        <taxon>Prorocentrum</taxon>
    </lineage>
</organism>
<reference evidence="3" key="1">
    <citation type="submission" date="2023-10" db="EMBL/GenBank/DDBJ databases">
        <authorList>
            <person name="Chen Y."/>
            <person name="Shah S."/>
            <person name="Dougan E. K."/>
            <person name="Thang M."/>
            <person name="Chan C."/>
        </authorList>
    </citation>
    <scope>NUCLEOTIDE SEQUENCE [LARGE SCALE GENOMIC DNA]</scope>
</reference>
<feature type="compositionally biased region" description="Basic and acidic residues" evidence="2">
    <location>
        <begin position="21"/>
        <end position="33"/>
    </location>
</feature>
<evidence type="ECO:0000256" key="1">
    <source>
        <dbReference type="SAM" id="Coils"/>
    </source>
</evidence>
<evidence type="ECO:0000256" key="2">
    <source>
        <dbReference type="SAM" id="MobiDB-lite"/>
    </source>
</evidence>
<feature type="region of interest" description="Disordered" evidence="2">
    <location>
        <begin position="157"/>
        <end position="264"/>
    </location>
</feature>
<comment type="caution">
    <text evidence="3">The sequence shown here is derived from an EMBL/GenBank/DDBJ whole genome shotgun (WGS) entry which is preliminary data.</text>
</comment>
<evidence type="ECO:0000313" key="4">
    <source>
        <dbReference type="Proteomes" id="UP001189429"/>
    </source>
</evidence>
<keyword evidence="4" id="KW-1185">Reference proteome</keyword>
<feature type="compositionally biased region" description="Basic and acidic residues" evidence="2">
    <location>
        <begin position="46"/>
        <end position="55"/>
    </location>
</feature>
<dbReference type="Proteomes" id="UP001189429">
    <property type="component" value="Unassembled WGS sequence"/>
</dbReference>
<sequence length="400" mass="41735">MASLLCVPAGAGGPAAASPRRVADPVRGEDAVARPRPTSVTTAVESRPRDGDRRLGGARAWDGVRSTGSLATMAPQAGGQAAGAELQARLQKQLMLIEGRGSVNVDSQMRLVPVSPTPPAPAKGYHWAPSPGTHPQLGFSSGSQARPLVAVPSVQSVPWHGTTEPAGGRRVGPPPPRRRRSERVSSGAVQRPPQQPSGAPGCGAPQETTRRLSKPPPPSTPVTPTQPAHPTPRGTPAGTRQGFATMWPGACRDDAQTGASPLRLTTGGRVSVTAAVPEAASRPQRLSAEVGLVARGAPAAPPPTYSRPADAWGVQRPSAEAQLQQLQQELQRERLELQRERLKNEELMHHSSLQGLGQVSQPAGGYTTSCGSSSWTTAGCATRRRLSLVVPAALDYSQKP</sequence>
<proteinExistence type="predicted"/>
<feature type="region of interest" description="Disordered" evidence="2">
    <location>
        <begin position="116"/>
        <end position="143"/>
    </location>
</feature>
<protein>
    <submittedName>
        <fullName evidence="3">Uncharacterized protein</fullName>
    </submittedName>
</protein>
<evidence type="ECO:0000313" key="3">
    <source>
        <dbReference type="EMBL" id="CAK0870410.1"/>
    </source>
</evidence>
<accession>A0ABN9VBL5</accession>
<keyword evidence="1" id="KW-0175">Coiled coil</keyword>
<name>A0ABN9VBL5_9DINO</name>
<gene>
    <name evidence="3" type="ORF">PCOR1329_LOCUS56530</name>
</gene>
<feature type="region of interest" description="Disordered" evidence="2">
    <location>
        <begin position="356"/>
        <end position="378"/>
    </location>
</feature>